<dbReference type="EMBL" id="SDAM02000039">
    <property type="protein sequence ID" value="KAH6835163.1"/>
    <property type="molecule type" value="Genomic_DNA"/>
</dbReference>
<accession>A0AAD4PCS7</accession>
<gene>
    <name evidence="2" type="ORF">C2S53_004963</name>
</gene>
<sequence length="118" mass="13156">MRISSALGDQTGCQTTGGGSPFHDARNDDAAADDNGVVEIDDDYDNEADLDVPSEDDEDPFRTGFSNFIPLDCTDSPVHMERKTEFKVPRSYGSRVEYTCKRNPNCTFELRASCRESY</sequence>
<feature type="region of interest" description="Disordered" evidence="1">
    <location>
        <begin position="1"/>
        <end position="63"/>
    </location>
</feature>
<keyword evidence="3" id="KW-1185">Reference proteome</keyword>
<proteinExistence type="predicted"/>
<organism evidence="2 3">
    <name type="scientific">Perilla frutescens var. hirtella</name>
    <name type="common">Perilla citriodora</name>
    <name type="synonym">Perilla setoyensis</name>
    <dbReference type="NCBI Taxonomy" id="608512"/>
    <lineage>
        <taxon>Eukaryota</taxon>
        <taxon>Viridiplantae</taxon>
        <taxon>Streptophyta</taxon>
        <taxon>Embryophyta</taxon>
        <taxon>Tracheophyta</taxon>
        <taxon>Spermatophyta</taxon>
        <taxon>Magnoliopsida</taxon>
        <taxon>eudicotyledons</taxon>
        <taxon>Gunneridae</taxon>
        <taxon>Pentapetalae</taxon>
        <taxon>asterids</taxon>
        <taxon>lamiids</taxon>
        <taxon>Lamiales</taxon>
        <taxon>Lamiaceae</taxon>
        <taxon>Nepetoideae</taxon>
        <taxon>Elsholtzieae</taxon>
        <taxon>Perilla</taxon>
    </lineage>
</organism>
<protein>
    <submittedName>
        <fullName evidence="2">Uncharacterized protein</fullName>
    </submittedName>
</protein>
<reference evidence="2 3" key="1">
    <citation type="journal article" date="2021" name="Nat. Commun.">
        <title>Incipient diploidization of the medicinal plant Perilla within 10,000 years.</title>
        <authorList>
            <person name="Zhang Y."/>
            <person name="Shen Q."/>
            <person name="Leng L."/>
            <person name="Zhang D."/>
            <person name="Chen S."/>
            <person name="Shi Y."/>
            <person name="Ning Z."/>
            <person name="Chen S."/>
        </authorList>
    </citation>
    <scope>NUCLEOTIDE SEQUENCE [LARGE SCALE GENOMIC DNA]</scope>
    <source>
        <strain evidence="3">cv. PC099</strain>
    </source>
</reference>
<dbReference type="Proteomes" id="UP001190926">
    <property type="component" value="Unassembled WGS sequence"/>
</dbReference>
<name>A0AAD4PCS7_PERFH</name>
<feature type="compositionally biased region" description="Acidic residues" evidence="1">
    <location>
        <begin position="39"/>
        <end position="59"/>
    </location>
</feature>
<evidence type="ECO:0000256" key="1">
    <source>
        <dbReference type="SAM" id="MobiDB-lite"/>
    </source>
</evidence>
<dbReference type="AlphaFoldDB" id="A0AAD4PCS7"/>
<comment type="caution">
    <text evidence="2">The sequence shown here is derived from an EMBL/GenBank/DDBJ whole genome shotgun (WGS) entry which is preliminary data.</text>
</comment>
<evidence type="ECO:0000313" key="2">
    <source>
        <dbReference type="EMBL" id="KAH6835163.1"/>
    </source>
</evidence>
<evidence type="ECO:0000313" key="3">
    <source>
        <dbReference type="Proteomes" id="UP001190926"/>
    </source>
</evidence>